<keyword evidence="2" id="KW-1185">Reference proteome</keyword>
<accession>A0A8X6MRN9</accession>
<name>A0A8X6MRN9_NEPPI</name>
<gene>
    <name evidence="1" type="ORF">NPIL_473821</name>
</gene>
<sequence length="117" mass="13797">MVKISQKQEKQIPAITINIETSRKRLHVFFRFQMEYTVEHSIRKHTTNVCLGGSLCSYLLQLYHEKWGHQDKRHIRKMLETELGLSLNLDEELYEPCFYSTTSLLSFSIKKETSEAS</sequence>
<evidence type="ECO:0000313" key="1">
    <source>
        <dbReference type="EMBL" id="GFS74383.1"/>
    </source>
</evidence>
<organism evidence="1 2">
    <name type="scientific">Nephila pilipes</name>
    <name type="common">Giant wood spider</name>
    <name type="synonym">Nephila maculata</name>
    <dbReference type="NCBI Taxonomy" id="299642"/>
    <lineage>
        <taxon>Eukaryota</taxon>
        <taxon>Metazoa</taxon>
        <taxon>Ecdysozoa</taxon>
        <taxon>Arthropoda</taxon>
        <taxon>Chelicerata</taxon>
        <taxon>Arachnida</taxon>
        <taxon>Araneae</taxon>
        <taxon>Araneomorphae</taxon>
        <taxon>Entelegynae</taxon>
        <taxon>Araneoidea</taxon>
        <taxon>Nephilidae</taxon>
        <taxon>Nephila</taxon>
    </lineage>
</organism>
<dbReference type="AlphaFoldDB" id="A0A8X6MRN9"/>
<dbReference type="OrthoDB" id="430476at2759"/>
<dbReference type="EMBL" id="BMAW01096368">
    <property type="protein sequence ID" value="GFS74383.1"/>
    <property type="molecule type" value="Genomic_DNA"/>
</dbReference>
<evidence type="ECO:0000313" key="2">
    <source>
        <dbReference type="Proteomes" id="UP000887013"/>
    </source>
</evidence>
<reference evidence="1" key="1">
    <citation type="submission" date="2020-08" db="EMBL/GenBank/DDBJ databases">
        <title>Multicomponent nature underlies the extraordinary mechanical properties of spider dragline silk.</title>
        <authorList>
            <person name="Kono N."/>
            <person name="Nakamura H."/>
            <person name="Mori M."/>
            <person name="Yoshida Y."/>
            <person name="Ohtoshi R."/>
            <person name="Malay A.D."/>
            <person name="Moran D.A.P."/>
            <person name="Tomita M."/>
            <person name="Numata K."/>
            <person name="Arakawa K."/>
        </authorList>
    </citation>
    <scope>NUCLEOTIDE SEQUENCE</scope>
</reference>
<protein>
    <submittedName>
        <fullName evidence="1">Uncharacterized protein</fullName>
    </submittedName>
</protein>
<proteinExistence type="predicted"/>
<comment type="caution">
    <text evidence="1">The sequence shown here is derived from an EMBL/GenBank/DDBJ whole genome shotgun (WGS) entry which is preliminary data.</text>
</comment>
<dbReference type="Proteomes" id="UP000887013">
    <property type="component" value="Unassembled WGS sequence"/>
</dbReference>